<accession>A0ACC1HJN1</accession>
<sequence>LWHDADDSKLGRAVNVNVKAVIDGTRIAVRHWLGLPSEQQPGSKRETTIGVVVNLASAMAFLPMEFDPVYGATKAAIVNFTASCATLAPRVRVNAVAPSYADTGFIKPLQSDCQAAKNLAVFSRYGLHTIDQVVDQIIRCIEDKSLAGDTIRMMPGLKPIVHTGRKAINIGLGAAKL</sequence>
<feature type="non-terminal residue" evidence="1">
    <location>
        <position position="177"/>
    </location>
</feature>
<comment type="caution">
    <text evidence="1">The sequence shown here is derived from an EMBL/GenBank/DDBJ whole genome shotgun (WGS) entry which is preliminary data.</text>
</comment>
<dbReference type="Proteomes" id="UP001145114">
    <property type="component" value="Unassembled WGS sequence"/>
</dbReference>
<feature type="non-terminal residue" evidence="1">
    <location>
        <position position="1"/>
    </location>
</feature>
<keyword evidence="2" id="KW-1185">Reference proteome</keyword>
<evidence type="ECO:0000313" key="1">
    <source>
        <dbReference type="EMBL" id="KAJ1676790.1"/>
    </source>
</evidence>
<reference evidence="1" key="1">
    <citation type="submission" date="2022-06" db="EMBL/GenBank/DDBJ databases">
        <title>Phylogenomic reconstructions and comparative analyses of Kickxellomycotina fungi.</title>
        <authorList>
            <person name="Reynolds N.K."/>
            <person name="Stajich J.E."/>
            <person name="Barry K."/>
            <person name="Grigoriev I.V."/>
            <person name="Crous P."/>
            <person name="Smith M.E."/>
        </authorList>
    </citation>
    <scope>NUCLEOTIDE SEQUENCE</scope>
    <source>
        <strain evidence="1">RSA 2271</strain>
    </source>
</reference>
<protein>
    <submittedName>
        <fullName evidence="1">Uncharacterized protein</fullName>
    </submittedName>
</protein>
<proteinExistence type="predicted"/>
<evidence type="ECO:0000313" key="2">
    <source>
        <dbReference type="Proteomes" id="UP001145114"/>
    </source>
</evidence>
<gene>
    <name evidence="1" type="ORF">EV182_007495</name>
</gene>
<name>A0ACC1HJN1_9FUNG</name>
<organism evidence="1 2">
    <name type="scientific">Spiromyces aspiralis</name>
    <dbReference type="NCBI Taxonomy" id="68401"/>
    <lineage>
        <taxon>Eukaryota</taxon>
        <taxon>Fungi</taxon>
        <taxon>Fungi incertae sedis</taxon>
        <taxon>Zoopagomycota</taxon>
        <taxon>Kickxellomycotina</taxon>
        <taxon>Kickxellomycetes</taxon>
        <taxon>Kickxellales</taxon>
        <taxon>Kickxellaceae</taxon>
        <taxon>Spiromyces</taxon>
    </lineage>
</organism>
<dbReference type="EMBL" id="JAMZIH010003489">
    <property type="protein sequence ID" value="KAJ1676790.1"/>
    <property type="molecule type" value="Genomic_DNA"/>
</dbReference>